<dbReference type="SUPFAM" id="SSF101744">
    <property type="entry name" value="Rof/RNase P subunit-like"/>
    <property type="match status" value="1"/>
</dbReference>
<keyword evidence="8" id="KW-1185">Reference proteome</keyword>
<dbReference type="GO" id="GO:0001682">
    <property type="term" value="P:tRNA 5'-leader removal"/>
    <property type="evidence" value="ECO:0007669"/>
    <property type="project" value="UniProtKB-UniRule"/>
</dbReference>
<dbReference type="Proteomes" id="UP000466535">
    <property type="component" value="Unassembled WGS sequence"/>
</dbReference>
<comment type="similarity">
    <text evidence="6">Belongs to the eukaryotic/archaeal RNase P protein component 1 family.</text>
</comment>
<organism evidence="7 8">
    <name type="scientific">Halovenus carboxidivorans</name>
    <dbReference type="NCBI Taxonomy" id="2692199"/>
    <lineage>
        <taxon>Archaea</taxon>
        <taxon>Methanobacteriati</taxon>
        <taxon>Methanobacteriota</taxon>
        <taxon>Stenosarchaea group</taxon>
        <taxon>Halobacteria</taxon>
        <taxon>Halobacteriales</taxon>
        <taxon>Haloarculaceae</taxon>
        <taxon>Halovenus</taxon>
    </lineage>
</organism>
<dbReference type="GO" id="GO:0004526">
    <property type="term" value="F:ribonuclease P activity"/>
    <property type="evidence" value="ECO:0007669"/>
    <property type="project" value="UniProtKB-UniRule"/>
</dbReference>
<dbReference type="AlphaFoldDB" id="A0A6B0TBE8"/>
<comment type="subunit">
    <text evidence="6">Consists of a catalytic RNA component and at least 4-5 protein subunits.</text>
</comment>
<keyword evidence="3 6" id="KW-0540">Nuclease</keyword>
<dbReference type="GO" id="GO:0005737">
    <property type="term" value="C:cytoplasm"/>
    <property type="evidence" value="ECO:0007669"/>
    <property type="project" value="UniProtKB-SubCell"/>
</dbReference>
<reference evidence="7 8" key="1">
    <citation type="submission" date="2019-12" db="EMBL/GenBank/DDBJ databases">
        <title>Isolation and characterization of three novel carbon monoxide-oxidizing members of Halobacteria from salione crusts and soils.</title>
        <authorList>
            <person name="Myers M.R."/>
            <person name="King G.M."/>
        </authorList>
    </citation>
    <scope>NUCLEOTIDE SEQUENCE [LARGE SCALE GENOMIC DNA]</scope>
    <source>
        <strain evidence="7 8">WSH3</strain>
    </source>
</reference>
<dbReference type="HAMAP" id="MF_00754">
    <property type="entry name" value="RNase_P_1"/>
    <property type="match status" value="1"/>
</dbReference>
<dbReference type="EC" id="3.1.26.5" evidence="6"/>
<dbReference type="InterPro" id="IPR023538">
    <property type="entry name" value="RNP1"/>
</dbReference>
<evidence type="ECO:0000256" key="6">
    <source>
        <dbReference type="HAMAP-Rule" id="MF_00754"/>
    </source>
</evidence>
<dbReference type="RefSeq" id="WP_159764680.1">
    <property type="nucleotide sequence ID" value="NZ_WUUT01000005.1"/>
</dbReference>
<dbReference type="Gene3D" id="2.30.30.210">
    <property type="entry name" value="Ribonuclease P/MRP, subunit p29"/>
    <property type="match status" value="1"/>
</dbReference>
<comment type="function">
    <text evidence="6">Part of ribonuclease P, a protein complex that generates mature tRNA molecules by cleaving their 5'-ends.</text>
</comment>
<name>A0A6B0TBE8_9EURY</name>
<dbReference type="OrthoDB" id="39019at2157"/>
<dbReference type="SMART" id="SM00538">
    <property type="entry name" value="POP4"/>
    <property type="match status" value="1"/>
</dbReference>
<protein>
    <recommendedName>
        <fullName evidence="6">Ribonuclease P protein component 1</fullName>
        <shortName evidence="6">RNase P component 1</shortName>
        <ecNumber evidence="6">3.1.26.5</ecNumber>
    </recommendedName>
    <alternativeName>
        <fullName evidence="6">Rpp29</fullName>
    </alternativeName>
</protein>
<dbReference type="Pfam" id="PF01868">
    <property type="entry name" value="RNase_P-MRP_p29"/>
    <property type="match status" value="1"/>
</dbReference>
<evidence type="ECO:0000256" key="2">
    <source>
        <dbReference type="ARBA" id="ARBA00022694"/>
    </source>
</evidence>
<evidence type="ECO:0000313" key="8">
    <source>
        <dbReference type="Proteomes" id="UP000466535"/>
    </source>
</evidence>
<accession>A0A6B0TBE8</accession>
<proteinExistence type="inferred from homology"/>
<keyword evidence="5 6" id="KW-0378">Hydrolase</keyword>
<evidence type="ECO:0000256" key="4">
    <source>
        <dbReference type="ARBA" id="ARBA00022759"/>
    </source>
</evidence>
<keyword evidence="1 6" id="KW-0963">Cytoplasm</keyword>
<keyword evidence="4 6" id="KW-0255">Endonuclease</keyword>
<evidence type="ECO:0000256" key="1">
    <source>
        <dbReference type="ARBA" id="ARBA00022490"/>
    </source>
</evidence>
<dbReference type="InterPro" id="IPR023534">
    <property type="entry name" value="Rof/RNase_P-like"/>
</dbReference>
<dbReference type="GO" id="GO:0003723">
    <property type="term" value="F:RNA binding"/>
    <property type="evidence" value="ECO:0007669"/>
    <property type="project" value="InterPro"/>
</dbReference>
<keyword evidence="2 6" id="KW-0819">tRNA processing</keyword>
<sequence>MNVRPTTLPRHELVGLPVEVRTASNPAFEGISGECVMETTQTLGIESEGRVRQVPKEAAEFAWTLPSGEVVATAGSRLVARPARRTEHRGDSKWR</sequence>
<comment type="caution">
    <text evidence="7">The sequence shown here is derived from an EMBL/GenBank/DDBJ whole genome shotgun (WGS) entry which is preliminary data.</text>
</comment>
<gene>
    <name evidence="6" type="primary">rnp1</name>
    <name evidence="7" type="ORF">GRX03_13150</name>
</gene>
<evidence type="ECO:0000256" key="3">
    <source>
        <dbReference type="ARBA" id="ARBA00022722"/>
    </source>
</evidence>
<comment type="catalytic activity">
    <reaction evidence="6">
        <text>Endonucleolytic cleavage of RNA, removing 5'-extranucleotides from tRNA precursor.</text>
        <dbReference type="EC" id="3.1.26.5"/>
    </reaction>
</comment>
<dbReference type="InterPro" id="IPR036980">
    <property type="entry name" value="RNase_P/MRP_Rpp29_sf"/>
</dbReference>
<dbReference type="EMBL" id="WUUT01000005">
    <property type="protein sequence ID" value="MXR52551.1"/>
    <property type="molecule type" value="Genomic_DNA"/>
</dbReference>
<dbReference type="InterPro" id="IPR002730">
    <property type="entry name" value="Rpp29/RNP1"/>
</dbReference>
<evidence type="ECO:0000256" key="5">
    <source>
        <dbReference type="ARBA" id="ARBA00022801"/>
    </source>
</evidence>
<comment type="subcellular location">
    <subcellularLocation>
        <location evidence="6">Cytoplasm</location>
    </subcellularLocation>
</comment>
<dbReference type="GO" id="GO:0030677">
    <property type="term" value="C:ribonuclease P complex"/>
    <property type="evidence" value="ECO:0007669"/>
    <property type="project" value="UniProtKB-UniRule"/>
</dbReference>
<evidence type="ECO:0000313" key="7">
    <source>
        <dbReference type="EMBL" id="MXR52551.1"/>
    </source>
</evidence>